<dbReference type="AlphaFoldDB" id="A0A1Q3B3B8"/>
<dbReference type="PANTHER" id="PTHR33710:SF62">
    <property type="entry name" value="DUF4283 DOMAIN PROTEIN"/>
    <property type="match status" value="1"/>
</dbReference>
<comment type="caution">
    <text evidence="1">The sequence shown here is derived from an EMBL/GenBank/DDBJ whole genome shotgun (WGS) entry which is preliminary data.</text>
</comment>
<dbReference type="Gene3D" id="3.60.10.10">
    <property type="entry name" value="Endonuclease/exonuclease/phosphatase"/>
    <property type="match status" value="1"/>
</dbReference>
<dbReference type="Proteomes" id="UP000187406">
    <property type="component" value="Unassembled WGS sequence"/>
</dbReference>
<proteinExistence type="predicted"/>
<reference evidence="2" key="1">
    <citation type="submission" date="2016-04" db="EMBL/GenBank/DDBJ databases">
        <title>Cephalotus genome sequencing.</title>
        <authorList>
            <person name="Fukushima K."/>
            <person name="Hasebe M."/>
            <person name="Fang X."/>
        </authorList>
    </citation>
    <scope>NUCLEOTIDE SEQUENCE [LARGE SCALE GENOMIC DNA]</scope>
    <source>
        <strain evidence="2">cv. St1</strain>
    </source>
</reference>
<evidence type="ECO:0000313" key="2">
    <source>
        <dbReference type="Proteomes" id="UP000187406"/>
    </source>
</evidence>
<accession>A0A1Q3B3B8</accession>
<dbReference type="InParanoid" id="A0A1Q3B3B8"/>
<name>A0A1Q3B3B8_CEPFO</name>
<evidence type="ECO:0000313" key="1">
    <source>
        <dbReference type="EMBL" id="GAV62395.1"/>
    </source>
</evidence>
<dbReference type="SUPFAM" id="SSF56219">
    <property type="entry name" value="DNase I-like"/>
    <property type="match status" value="1"/>
</dbReference>
<keyword evidence="2" id="KW-1185">Reference proteome</keyword>
<protein>
    <recommendedName>
        <fullName evidence="3">Exo_endo_phos domain-containing protein</fullName>
    </recommendedName>
</protein>
<dbReference type="InterPro" id="IPR036691">
    <property type="entry name" value="Endo/exonu/phosph_ase_sf"/>
</dbReference>
<dbReference type="EMBL" id="BDDD01000254">
    <property type="protein sequence ID" value="GAV62395.1"/>
    <property type="molecule type" value="Genomic_DNA"/>
</dbReference>
<dbReference type="STRING" id="3775.A0A1Q3B3B8"/>
<evidence type="ECO:0008006" key="3">
    <source>
        <dbReference type="Google" id="ProtNLM"/>
    </source>
</evidence>
<dbReference type="PANTHER" id="PTHR33710">
    <property type="entry name" value="BNAC02G09200D PROTEIN"/>
    <property type="match status" value="1"/>
</dbReference>
<organism evidence="1 2">
    <name type="scientific">Cephalotus follicularis</name>
    <name type="common">Albany pitcher plant</name>
    <dbReference type="NCBI Taxonomy" id="3775"/>
    <lineage>
        <taxon>Eukaryota</taxon>
        <taxon>Viridiplantae</taxon>
        <taxon>Streptophyta</taxon>
        <taxon>Embryophyta</taxon>
        <taxon>Tracheophyta</taxon>
        <taxon>Spermatophyta</taxon>
        <taxon>Magnoliopsida</taxon>
        <taxon>eudicotyledons</taxon>
        <taxon>Gunneridae</taxon>
        <taxon>Pentapetalae</taxon>
        <taxon>rosids</taxon>
        <taxon>fabids</taxon>
        <taxon>Oxalidales</taxon>
        <taxon>Cephalotaceae</taxon>
        <taxon>Cephalotus</taxon>
    </lineage>
</organism>
<dbReference type="OrthoDB" id="1935929at2759"/>
<sequence>MNDFRNALDICRLWDLGFQGAPFMWSNGRVGDECIQSGLDRCLGTTKWMALFPKAMVMHEVCGVSDHCPVLLFLHRNSKAKQKKRRVTKFESILKKKILDVRKS</sequence>
<gene>
    <name evidence="1" type="ORF">CFOL_v3_05919</name>
</gene>